<evidence type="ECO:0000313" key="6">
    <source>
        <dbReference type="Proteomes" id="UP000564629"/>
    </source>
</evidence>
<feature type="compositionally biased region" description="Low complexity" evidence="1">
    <location>
        <begin position="120"/>
        <end position="149"/>
    </location>
</feature>
<feature type="transmembrane region" description="Helical" evidence="2">
    <location>
        <begin position="201"/>
        <end position="221"/>
    </location>
</feature>
<dbReference type="RefSeq" id="WP_146839095.1">
    <property type="nucleotide sequence ID" value="NZ_BJVQ01000046.1"/>
</dbReference>
<gene>
    <name evidence="3" type="ORF">CHO01_28480</name>
    <name evidence="4" type="ORF">HNR08_000450</name>
</gene>
<keyword evidence="5" id="KW-1185">Reference proteome</keyword>
<protein>
    <submittedName>
        <fullName evidence="3">Uncharacterized protein</fullName>
    </submittedName>
</protein>
<proteinExistence type="predicted"/>
<feature type="compositionally biased region" description="Low complexity" evidence="1">
    <location>
        <begin position="355"/>
        <end position="411"/>
    </location>
</feature>
<feature type="compositionally biased region" description="Pro residues" evidence="1">
    <location>
        <begin position="474"/>
        <end position="486"/>
    </location>
</feature>
<evidence type="ECO:0000313" key="4">
    <source>
        <dbReference type="EMBL" id="MBB5471714.1"/>
    </source>
</evidence>
<keyword evidence="2" id="KW-0812">Transmembrane</keyword>
<dbReference type="AlphaFoldDB" id="A0A511FEY1"/>
<comment type="caution">
    <text evidence="3">The sequence shown here is derived from an EMBL/GenBank/DDBJ whole genome shotgun (WGS) entry which is preliminary data.</text>
</comment>
<dbReference type="OrthoDB" id="3249401at2"/>
<reference evidence="3 5" key="1">
    <citation type="submission" date="2019-07" db="EMBL/GenBank/DDBJ databases">
        <title>Whole genome shotgun sequence of Cellulomonas hominis NBRC 16055.</title>
        <authorList>
            <person name="Hosoyama A."/>
            <person name="Uohara A."/>
            <person name="Ohji S."/>
            <person name="Ichikawa N."/>
        </authorList>
    </citation>
    <scope>NUCLEOTIDE SEQUENCE [LARGE SCALE GENOMIC DNA]</scope>
    <source>
        <strain evidence="3 5">NBRC 16055</strain>
    </source>
</reference>
<evidence type="ECO:0000313" key="5">
    <source>
        <dbReference type="Proteomes" id="UP000321723"/>
    </source>
</evidence>
<evidence type="ECO:0000256" key="1">
    <source>
        <dbReference type="SAM" id="MobiDB-lite"/>
    </source>
</evidence>
<accession>A0A511FEY1</accession>
<keyword evidence="2" id="KW-1133">Transmembrane helix</keyword>
<keyword evidence="2" id="KW-0472">Membrane</keyword>
<feature type="compositionally biased region" description="Pro residues" evidence="1">
    <location>
        <begin position="496"/>
        <end position="505"/>
    </location>
</feature>
<dbReference type="EMBL" id="JACHDN010000001">
    <property type="protein sequence ID" value="MBB5471714.1"/>
    <property type="molecule type" value="Genomic_DNA"/>
</dbReference>
<sequence>MLQRLIAAVLAVLGVAAIALGVASATVWRADDPLVATAAPGGGTRTLVTDPGVLEVAGDPVTITVRAEGSPVVLAVGRDTDVTAWVGADPYERVTGLSDWHTLATTAGGPAPGATPTPTPTADAAATAEPSPSASAAEAETAAQAADPTGSDMWVAQVTGDGSATLEWPAQDGRWSLLAVSLGDSAPVLDLSWPQTVTTPWLWPGVALGVLLLAVAAVLLVRILRQRREGPDAGWHPVTTGQIAVVAPADAAAADTTAMPTGAIPVTTISATGAPLTRRQIREAEAAAAAAAAAARRRGRRPATGAVPVVTGAVPAVTGTVPAVPAETGPAAGRATGGESPAGTGPERGAREPRSAGAPTPTPTRGTGAPTSATGSSGGAPTTAGPAVPGATAPGATAPRTATPAAPGSDAPVPPGAPAAAPATPPTTPAPGTPTPSTPAPAAPPATGRPEQDRPRGGLASRLPWRRGRAETPETPPRDAPPPATPAPATAWSPTPGVPATPSAPPRAAAPGTGAAPLAGESEADAAAQAGRADAWRRMWGFPEEGGTAPDGDQKRTEEDR</sequence>
<evidence type="ECO:0000256" key="2">
    <source>
        <dbReference type="SAM" id="Phobius"/>
    </source>
</evidence>
<feature type="region of interest" description="Disordered" evidence="1">
    <location>
        <begin position="106"/>
        <end position="149"/>
    </location>
</feature>
<dbReference type="Proteomes" id="UP000321723">
    <property type="component" value="Unassembled WGS sequence"/>
</dbReference>
<feature type="region of interest" description="Disordered" evidence="1">
    <location>
        <begin position="320"/>
        <end position="561"/>
    </location>
</feature>
<evidence type="ECO:0000313" key="3">
    <source>
        <dbReference type="EMBL" id="GEL47732.1"/>
    </source>
</evidence>
<dbReference type="Proteomes" id="UP000564629">
    <property type="component" value="Unassembled WGS sequence"/>
</dbReference>
<name>A0A511FEY1_9CELL</name>
<feature type="compositionally biased region" description="Pro residues" evidence="1">
    <location>
        <begin position="412"/>
        <end position="444"/>
    </location>
</feature>
<organism evidence="3 5">
    <name type="scientific">Cellulomonas hominis</name>
    <dbReference type="NCBI Taxonomy" id="156981"/>
    <lineage>
        <taxon>Bacteria</taxon>
        <taxon>Bacillati</taxon>
        <taxon>Actinomycetota</taxon>
        <taxon>Actinomycetes</taxon>
        <taxon>Micrococcales</taxon>
        <taxon>Cellulomonadaceae</taxon>
        <taxon>Cellulomonas</taxon>
    </lineage>
</organism>
<dbReference type="EMBL" id="BJVQ01000046">
    <property type="protein sequence ID" value="GEL47732.1"/>
    <property type="molecule type" value="Genomic_DNA"/>
</dbReference>
<reference evidence="4 6" key="2">
    <citation type="submission" date="2020-08" db="EMBL/GenBank/DDBJ databases">
        <title>Sequencing the genomes of 1000 actinobacteria strains.</title>
        <authorList>
            <person name="Klenk H.-P."/>
        </authorList>
    </citation>
    <scope>NUCLEOTIDE SEQUENCE [LARGE SCALE GENOMIC DNA]</scope>
    <source>
        <strain evidence="4 6">DSM 9581</strain>
    </source>
</reference>
<feature type="compositionally biased region" description="Basic and acidic residues" evidence="1">
    <location>
        <begin position="552"/>
        <end position="561"/>
    </location>
</feature>
<feature type="compositionally biased region" description="Low complexity" evidence="1">
    <location>
        <begin position="506"/>
        <end position="533"/>
    </location>
</feature>